<feature type="compositionally biased region" description="Polar residues" evidence="2">
    <location>
        <begin position="93"/>
        <end position="102"/>
    </location>
</feature>
<comment type="function">
    <text evidence="1">Essential component of the TIM23 complex, a complex that mediates the translocation of transit peptide-containing proteins across the mitochondrial inner membrane.</text>
</comment>
<proteinExistence type="inferred from homology"/>
<feature type="compositionally biased region" description="Low complexity" evidence="2">
    <location>
        <begin position="103"/>
        <end position="113"/>
    </location>
</feature>
<feature type="compositionally biased region" description="Low complexity" evidence="2">
    <location>
        <begin position="27"/>
        <end position="43"/>
    </location>
</feature>
<comment type="subunit">
    <text evidence="1">Component of the TIM23 complex.</text>
</comment>
<dbReference type="EMBL" id="KE145361">
    <property type="protein sequence ID" value="EPE31647.1"/>
    <property type="molecule type" value="Genomic_DNA"/>
</dbReference>
<evidence type="ECO:0000259" key="3">
    <source>
        <dbReference type="PROSITE" id="PS50969"/>
    </source>
</evidence>
<feature type="region of interest" description="Disordered" evidence="2">
    <location>
        <begin position="345"/>
        <end position="378"/>
    </location>
</feature>
<keyword evidence="1" id="KW-0653">Protein transport</keyword>
<dbReference type="PANTHER" id="PTHR12210">
    <property type="entry name" value="DULLARD PROTEIN PHOSPHATASE"/>
    <property type="match status" value="1"/>
</dbReference>
<dbReference type="GO" id="GO:0015031">
    <property type="term" value="P:protein transport"/>
    <property type="evidence" value="ECO:0007669"/>
    <property type="project" value="UniProtKB-KW"/>
</dbReference>
<dbReference type="SMART" id="SM00577">
    <property type="entry name" value="CPDc"/>
    <property type="match status" value="1"/>
</dbReference>
<comment type="similarity">
    <text evidence="1">Belongs to the TIM50 family.</text>
</comment>
<dbReference type="InterPro" id="IPR023214">
    <property type="entry name" value="HAD_sf"/>
</dbReference>
<comment type="subcellular location">
    <subcellularLocation>
        <location evidence="1">Mitochondrion inner membrane</location>
        <topology evidence="1">Single-pass membrane protein</topology>
    </subcellularLocation>
</comment>
<dbReference type="Proteomes" id="UP000016922">
    <property type="component" value="Unassembled WGS sequence"/>
</dbReference>
<dbReference type="InterPro" id="IPR050365">
    <property type="entry name" value="TIM50"/>
</dbReference>
<organism evidence="4 5">
    <name type="scientific">Glarea lozoyensis (strain ATCC 20868 / MF5171)</name>
    <dbReference type="NCBI Taxonomy" id="1116229"/>
    <lineage>
        <taxon>Eukaryota</taxon>
        <taxon>Fungi</taxon>
        <taxon>Dikarya</taxon>
        <taxon>Ascomycota</taxon>
        <taxon>Pezizomycotina</taxon>
        <taxon>Leotiomycetes</taxon>
        <taxon>Helotiales</taxon>
        <taxon>Helotiaceae</taxon>
        <taxon>Glarea</taxon>
    </lineage>
</organism>
<protein>
    <recommendedName>
        <fullName evidence="1">Mitochondrial import inner membrane translocase subunit TIM50</fullName>
    </recommendedName>
</protein>
<dbReference type="HOGENOM" id="CLU_018875_0_1_1"/>
<name>S3CZF3_GLAL2</name>
<dbReference type="RefSeq" id="XP_008081376.1">
    <property type="nucleotide sequence ID" value="XM_008083185.1"/>
</dbReference>
<keyword evidence="1" id="KW-0813">Transport</keyword>
<dbReference type="PROSITE" id="PS50969">
    <property type="entry name" value="FCP1"/>
    <property type="match status" value="1"/>
</dbReference>
<keyword evidence="1" id="KW-0496">Mitochondrion</keyword>
<evidence type="ECO:0000313" key="5">
    <source>
        <dbReference type="Proteomes" id="UP000016922"/>
    </source>
</evidence>
<evidence type="ECO:0000256" key="1">
    <source>
        <dbReference type="RuleBase" id="RU365079"/>
    </source>
</evidence>
<feature type="domain" description="FCP1 homology" evidence="3">
    <location>
        <begin position="151"/>
        <end position="321"/>
    </location>
</feature>
<keyword evidence="1" id="KW-0809">Transit peptide</keyword>
<dbReference type="InterPro" id="IPR036412">
    <property type="entry name" value="HAD-like_sf"/>
</dbReference>
<evidence type="ECO:0000313" key="4">
    <source>
        <dbReference type="EMBL" id="EPE31647.1"/>
    </source>
</evidence>
<dbReference type="GeneID" id="19471444"/>
<dbReference type="Pfam" id="PF03031">
    <property type="entry name" value="NIF"/>
    <property type="match status" value="1"/>
</dbReference>
<accession>S3CZF3</accession>
<dbReference type="STRING" id="1116229.S3CZF3"/>
<feature type="compositionally biased region" description="Low complexity" evidence="2">
    <location>
        <begin position="68"/>
        <end position="79"/>
    </location>
</feature>
<feature type="region of interest" description="Disordered" evidence="2">
    <location>
        <begin position="14"/>
        <end position="136"/>
    </location>
</feature>
<dbReference type="GO" id="GO:0005744">
    <property type="term" value="C:TIM23 mitochondrial import inner membrane translocase complex"/>
    <property type="evidence" value="ECO:0007669"/>
    <property type="project" value="UniProtKB-UniRule"/>
</dbReference>
<sequence length="378" mass="41937">MEDKTEEEFEALIQTIGGISISKDTKNPIPTTSSSSSNPTNTPEPHRTPVPSSQTPAKSNLTSPSQPPQDSQPQKAKTTSARKKKKNHEPDSSPFNRGTNQFKGKSTKGSSSKMVTNHGKPKMVPSWESGGVPDPSPEYLTNASTIPHQLQVPQHLLVVIDLNGTILFRPSRLNPKSYIARPNALRFLQYCIETFSVVIWSSARPDNVNFLVNVIIPPALCKKIVAVWARDKFNLTPRDYVTRVQCYKRLTRVWQDPTIAQTHPHFNMGARWDQTNTVLIDDSMEKARSEPYNLIEVPEFLGEEHEHAEILPQVHHHLNYLAMQSNVSASLKMFPFRAVSAPGNPQGVAPLDSQLGSSGQDYNHNGDERPATGLGLQA</sequence>
<dbReference type="InterPro" id="IPR004274">
    <property type="entry name" value="FCP1_dom"/>
</dbReference>
<keyword evidence="1" id="KW-0811">Translocation</keyword>
<dbReference type="eggNOG" id="KOG1605">
    <property type="taxonomic scope" value="Eukaryota"/>
</dbReference>
<feature type="compositionally biased region" description="Polar residues" evidence="2">
    <location>
        <begin position="354"/>
        <end position="363"/>
    </location>
</feature>
<feature type="compositionally biased region" description="Polar residues" evidence="2">
    <location>
        <begin position="50"/>
        <end position="62"/>
    </location>
</feature>
<dbReference type="Gene3D" id="3.40.50.1000">
    <property type="entry name" value="HAD superfamily/HAD-like"/>
    <property type="match status" value="1"/>
</dbReference>
<gene>
    <name evidence="4" type="ORF">GLAREA_12403</name>
</gene>
<keyword evidence="5" id="KW-1185">Reference proteome</keyword>
<dbReference type="OrthoDB" id="1711508at2759"/>
<dbReference type="SUPFAM" id="SSF56784">
    <property type="entry name" value="HAD-like"/>
    <property type="match status" value="1"/>
</dbReference>
<reference evidence="4 5" key="1">
    <citation type="journal article" date="2013" name="BMC Genomics">
        <title>Genomics-driven discovery of the pneumocandin biosynthetic gene cluster in the fungus Glarea lozoyensis.</title>
        <authorList>
            <person name="Chen L."/>
            <person name="Yue Q."/>
            <person name="Zhang X."/>
            <person name="Xiang M."/>
            <person name="Wang C."/>
            <person name="Li S."/>
            <person name="Che Y."/>
            <person name="Ortiz-Lopez F.J."/>
            <person name="Bills G.F."/>
            <person name="Liu X."/>
            <person name="An Z."/>
        </authorList>
    </citation>
    <scope>NUCLEOTIDE SEQUENCE [LARGE SCALE GENOMIC DNA]</scope>
    <source>
        <strain evidence="5">ATCC 20868 / MF5171</strain>
    </source>
</reference>
<evidence type="ECO:0000256" key="2">
    <source>
        <dbReference type="SAM" id="MobiDB-lite"/>
    </source>
</evidence>
<dbReference type="KEGG" id="glz:GLAREA_12403"/>
<dbReference type="AlphaFoldDB" id="S3CZF3"/>